<reference evidence="2 3" key="1">
    <citation type="submission" date="2021-06" db="EMBL/GenBank/DDBJ databases">
        <authorList>
            <person name="Palmer J.M."/>
        </authorList>
    </citation>
    <scope>NUCLEOTIDE SEQUENCE [LARGE SCALE GENOMIC DNA]</scope>
    <source>
        <strain evidence="2 3">AS_MEX2019</strain>
        <tissue evidence="2">Muscle</tissue>
    </source>
</reference>
<sequence>MFVLFTCYGGTGVQMGPTPQVTASGGVVTCYLPDPGSPNRRTKFDSAWIIRDASQNKTNSAQLSSEMLEDCGAQRNTPIRSACYWAPDAGPVTECQHFPSGQESSPASLLPHETEECRTWELSPEELLPLCGGECPLHLHYRMAAQATVGSSLPTTSDIYTSQCRGTALPIMKDPTHPAHGFSSSPQEDG</sequence>
<organism evidence="2 3">
    <name type="scientific">Ameca splendens</name>
    <dbReference type="NCBI Taxonomy" id="208324"/>
    <lineage>
        <taxon>Eukaryota</taxon>
        <taxon>Metazoa</taxon>
        <taxon>Chordata</taxon>
        <taxon>Craniata</taxon>
        <taxon>Vertebrata</taxon>
        <taxon>Euteleostomi</taxon>
        <taxon>Actinopterygii</taxon>
        <taxon>Neopterygii</taxon>
        <taxon>Teleostei</taxon>
        <taxon>Neoteleostei</taxon>
        <taxon>Acanthomorphata</taxon>
        <taxon>Ovalentaria</taxon>
        <taxon>Atherinomorphae</taxon>
        <taxon>Cyprinodontiformes</taxon>
        <taxon>Goodeidae</taxon>
        <taxon>Ameca</taxon>
    </lineage>
</organism>
<keyword evidence="3" id="KW-1185">Reference proteome</keyword>
<evidence type="ECO:0000313" key="2">
    <source>
        <dbReference type="EMBL" id="MEQ2315977.1"/>
    </source>
</evidence>
<dbReference type="Proteomes" id="UP001469553">
    <property type="component" value="Unassembled WGS sequence"/>
</dbReference>
<protein>
    <submittedName>
        <fullName evidence="2">Uncharacterized protein</fullName>
    </submittedName>
</protein>
<gene>
    <name evidence="2" type="ORF">AMECASPLE_027943</name>
</gene>
<evidence type="ECO:0000256" key="1">
    <source>
        <dbReference type="SAM" id="MobiDB-lite"/>
    </source>
</evidence>
<accession>A0ABV1AD32</accession>
<evidence type="ECO:0000313" key="3">
    <source>
        <dbReference type="Proteomes" id="UP001469553"/>
    </source>
</evidence>
<proteinExistence type="predicted"/>
<feature type="region of interest" description="Disordered" evidence="1">
    <location>
        <begin position="170"/>
        <end position="190"/>
    </location>
</feature>
<dbReference type="EMBL" id="JAHRIP010087656">
    <property type="protein sequence ID" value="MEQ2315977.1"/>
    <property type="molecule type" value="Genomic_DNA"/>
</dbReference>
<comment type="caution">
    <text evidence="2">The sequence shown here is derived from an EMBL/GenBank/DDBJ whole genome shotgun (WGS) entry which is preliminary data.</text>
</comment>
<name>A0ABV1AD32_9TELE</name>